<evidence type="ECO:0000313" key="4">
    <source>
        <dbReference type="Proteomes" id="UP000305674"/>
    </source>
</evidence>
<dbReference type="PANTHER" id="PTHR22911">
    <property type="entry name" value="ACYL-MALONYL CONDENSING ENZYME-RELATED"/>
    <property type="match status" value="1"/>
</dbReference>
<dbReference type="InterPro" id="IPR000620">
    <property type="entry name" value="EamA_dom"/>
</dbReference>
<keyword evidence="1" id="KW-0472">Membrane</keyword>
<feature type="transmembrane region" description="Helical" evidence="1">
    <location>
        <begin position="235"/>
        <end position="254"/>
    </location>
</feature>
<organism evidence="3 4">
    <name type="scientific">Ferrimonas sediminicola</name>
    <dbReference type="NCBI Taxonomy" id="2569538"/>
    <lineage>
        <taxon>Bacteria</taxon>
        <taxon>Pseudomonadati</taxon>
        <taxon>Pseudomonadota</taxon>
        <taxon>Gammaproteobacteria</taxon>
        <taxon>Alteromonadales</taxon>
        <taxon>Ferrimonadaceae</taxon>
        <taxon>Ferrimonas</taxon>
    </lineage>
</organism>
<feature type="transmembrane region" description="Helical" evidence="1">
    <location>
        <begin position="33"/>
        <end position="49"/>
    </location>
</feature>
<dbReference type="EMBL" id="SWCI01000007">
    <property type="protein sequence ID" value="TKB48468.1"/>
    <property type="molecule type" value="Genomic_DNA"/>
</dbReference>
<evidence type="ECO:0000313" key="3">
    <source>
        <dbReference type="EMBL" id="TKB48468.1"/>
    </source>
</evidence>
<dbReference type="PANTHER" id="PTHR22911:SF130">
    <property type="entry name" value="BIOTIN TRANSPORTER"/>
    <property type="match status" value="1"/>
</dbReference>
<keyword evidence="4" id="KW-1185">Reference proteome</keyword>
<keyword evidence="1" id="KW-1133">Transmembrane helix</keyword>
<dbReference type="RefSeq" id="WP_136853579.1">
    <property type="nucleotide sequence ID" value="NZ_SWCI01000007.1"/>
</dbReference>
<proteinExistence type="predicted"/>
<name>A0A4U1BBV1_9GAMM</name>
<dbReference type="GO" id="GO:0016020">
    <property type="term" value="C:membrane"/>
    <property type="evidence" value="ECO:0007669"/>
    <property type="project" value="InterPro"/>
</dbReference>
<feature type="domain" description="EamA" evidence="2">
    <location>
        <begin position="3"/>
        <end position="127"/>
    </location>
</feature>
<accession>A0A4U1BBV1</accession>
<dbReference type="SUPFAM" id="SSF103481">
    <property type="entry name" value="Multidrug resistance efflux transporter EmrE"/>
    <property type="match status" value="2"/>
</dbReference>
<feature type="domain" description="EamA" evidence="2">
    <location>
        <begin position="138"/>
        <end position="275"/>
    </location>
</feature>
<feature type="transmembrane region" description="Helical" evidence="1">
    <location>
        <begin position="81"/>
        <end position="100"/>
    </location>
</feature>
<dbReference type="Proteomes" id="UP000305674">
    <property type="component" value="Unassembled WGS sequence"/>
</dbReference>
<gene>
    <name evidence="3" type="ORF">FCL40_12215</name>
</gene>
<dbReference type="OrthoDB" id="1412048at2"/>
<feature type="transmembrane region" description="Helical" evidence="1">
    <location>
        <begin position="112"/>
        <end position="130"/>
    </location>
</feature>
<keyword evidence="1" id="KW-0812">Transmembrane</keyword>
<evidence type="ECO:0000259" key="2">
    <source>
        <dbReference type="Pfam" id="PF00892"/>
    </source>
</evidence>
<sequence length="290" mass="32236">MSYLMSVTLLWAFSFSLIGQFLAGRVDPWFSVWFRVLLALGVMLPWLRLRYLKPSLTLKLMAIGACQLGAMYGFYYHAFEYLSVAEVLLFTVLTPVYVTLWYDWLCGRFSPWYLLTAVLAVAGAAVIKYTGVEGEFLMGFLIVQGANLCFAIGQASYKWLMASEPQGLPQHQVFALFYLGAFLVVTPALLLFGQFDKLPGTPTQWGVLLWLGAIASGAGYFLWNKGATRVDAGALAAMNNLLVPAGLLVNLLIWEHDPDWTRLLAGGGVILLSLWFNEAWVKPRVERGVA</sequence>
<comment type="caution">
    <text evidence="3">The sequence shown here is derived from an EMBL/GenBank/DDBJ whole genome shotgun (WGS) entry which is preliminary data.</text>
</comment>
<feature type="transmembrane region" description="Helical" evidence="1">
    <location>
        <begin position="173"/>
        <end position="193"/>
    </location>
</feature>
<dbReference type="Pfam" id="PF00892">
    <property type="entry name" value="EamA"/>
    <property type="match status" value="2"/>
</dbReference>
<dbReference type="AlphaFoldDB" id="A0A4U1BBV1"/>
<evidence type="ECO:0000256" key="1">
    <source>
        <dbReference type="SAM" id="Phobius"/>
    </source>
</evidence>
<protein>
    <submittedName>
        <fullName evidence="3">EamA family transporter</fullName>
    </submittedName>
</protein>
<reference evidence="3 4" key="1">
    <citation type="submission" date="2019-04" db="EMBL/GenBank/DDBJ databases">
        <authorList>
            <person name="Hwang J.C."/>
        </authorList>
    </citation>
    <scope>NUCLEOTIDE SEQUENCE [LARGE SCALE GENOMIC DNA]</scope>
    <source>
        <strain evidence="3 4">IMCC35001</strain>
    </source>
</reference>
<feature type="transmembrane region" description="Helical" evidence="1">
    <location>
        <begin position="205"/>
        <end position="223"/>
    </location>
</feature>
<dbReference type="InterPro" id="IPR037185">
    <property type="entry name" value="EmrE-like"/>
</dbReference>
<feature type="transmembrane region" description="Helical" evidence="1">
    <location>
        <begin position="136"/>
        <end position="153"/>
    </location>
</feature>